<evidence type="ECO:0000256" key="3">
    <source>
        <dbReference type="SAM" id="Phobius"/>
    </source>
</evidence>
<evidence type="ECO:0000259" key="4">
    <source>
        <dbReference type="Pfam" id="PF00535"/>
    </source>
</evidence>
<accession>A0A3B1BAS2</accession>
<dbReference type="SUPFAM" id="SSF53448">
    <property type="entry name" value="Nucleotide-diphospho-sugar transferases"/>
    <property type="match status" value="1"/>
</dbReference>
<keyword evidence="3" id="KW-1133">Transmembrane helix</keyword>
<keyword evidence="3" id="KW-0472">Membrane</keyword>
<protein>
    <recommendedName>
        <fullName evidence="4">Glycosyltransferase 2-like domain-containing protein</fullName>
    </recommendedName>
</protein>
<dbReference type="AlphaFoldDB" id="A0A3B1BAS2"/>
<feature type="transmembrane region" description="Helical" evidence="3">
    <location>
        <begin position="6"/>
        <end position="26"/>
    </location>
</feature>
<dbReference type="PANTHER" id="PTHR43630:SF1">
    <property type="entry name" value="POLY-BETA-1,6-N-ACETYL-D-GLUCOSAMINE SYNTHASE"/>
    <property type="match status" value="1"/>
</dbReference>
<feature type="domain" description="Glycosyltransferase 2-like" evidence="4">
    <location>
        <begin position="43"/>
        <end position="175"/>
    </location>
</feature>
<dbReference type="GO" id="GO:0016757">
    <property type="term" value="F:glycosyltransferase activity"/>
    <property type="evidence" value="ECO:0007669"/>
    <property type="project" value="UniProtKB-KW"/>
</dbReference>
<evidence type="ECO:0000256" key="2">
    <source>
        <dbReference type="ARBA" id="ARBA00022679"/>
    </source>
</evidence>
<evidence type="ECO:0000313" key="5">
    <source>
        <dbReference type="EMBL" id="VAX15299.1"/>
    </source>
</evidence>
<keyword evidence="2" id="KW-0808">Transferase</keyword>
<keyword evidence="1" id="KW-0328">Glycosyltransferase</keyword>
<dbReference type="Pfam" id="PF00535">
    <property type="entry name" value="Glycos_transf_2"/>
    <property type="match status" value="1"/>
</dbReference>
<evidence type="ECO:0000256" key="1">
    <source>
        <dbReference type="ARBA" id="ARBA00022676"/>
    </source>
</evidence>
<name>A0A3B1BAS2_9ZZZZ</name>
<dbReference type="InterPro" id="IPR029044">
    <property type="entry name" value="Nucleotide-diphossugar_trans"/>
</dbReference>
<dbReference type="InterPro" id="IPR001173">
    <property type="entry name" value="Glyco_trans_2-like"/>
</dbReference>
<sequence length="362" mass="41527">MTILFAIIFLLTIIFLIYSLLIYSALNKLLKFEKFDTAELMLSVVVAAKNEAENIPSLISTLRKQSYPADLFEVIIVDDNSSDNTFEVAKSNIAELSNFKVIRAKEKKYPAKKGALDIGIRHASNPYIVITDADCTPSPDWLRSFASKFSQGNEFVFGIAPYRKTRSFVNRIAAFENLRAHMIMFAFAKLGFPYSAAARSFGFSVSAFEKIKGYENTTETLSGDDDLLLREAAKYKLTIGLVTAEKAFVFTDTKRTYKEYKNQKLRHTSTSHHYSLKIKILMALWHISNIVLLLSAVLTFYNSVFFLPVFLKLILDLFLINMFQNNFGYKFNLFEIILLQIIYEIQLIYFFILAKKFSAKWQ</sequence>
<dbReference type="Gene3D" id="3.90.550.10">
    <property type="entry name" value="Spore Coat Polysaccharide Biosynthesis Protein SpsA, Chain A"/>
    <property type="match status" value="1"/>
</dbReference>
<gene>
    <name evidence="5" type="ORF">MNBD_IGNAVI01-1938</name>
</gene>
<reference evidence="5" key="1">
    <citation type="submission" date="2018-06" db="EMBL/GenBank/DDBJ databases">
        <authorList>
            <person name="Zhirakovskaya E."/>
        </authorList>
    </citation>
    <scope>NUCLEOTIDE SEQUENCE</scope>
</reference>
<feature type="transmembrane region" description="Helical" evidence="3">
    <location>
        <begin position="283"/>
        <end position="311"/>
    </location>
</feature>
<keyword evidence="3" id="KW-0812">Transmembrane</keyword>
<feature type="transmembrane region" description="Helical" evidence="3">
    <location>
        <begin position="331"/>
        <end position="354"/>
    </location>
</feature>
<dbReference type="PANTHER" id="PTHR43630">
    <property type="entry name" value="POLY-BETA-1,6-N-ACETYL-D-GLUCOSAMINE SYNTHASE"/>
    <property type="match status" value="1"/>
</dbReference>
<proteinExistence type="predicted"/>
<organism evidence="5">
    <name type="scientific">hydrothermal vent metagenome</name>
    <dbReference type="NCBI Taxonomy" id="652676"/>
    <lineage>
        <taxon>unclassified sequences</taxon>
        <taxon>metagenomes</taxon>
        <taxon>ecological metagenomes</taxon>
    </lineage>
</organism>
<dbReference type="EMBL" id="UOGD01000015">
    <property type="protein sequence ID" value="VAX15299.1"/>
    <property type="molecule type" value="Genomic_DNA"/>
</dbReference>